<protein>
    <submittedName>
        <fullName evidence="1">Retrovirus-related Pol polyprotein from transposon TNT 1-94</fullName>
    </submittedName>
</protein>
<reference evidence="1" key="1">
    <citation type="submission" date="2015-06" db="EMBL/GenBank/DDBJ databases">
        <authorList>
            <person name="Hoefler B.C."/>
            <person name="Straight P.D."/>
        </authorList>
    </citation>
    <scope>NUCLEOTIDE SEQUENCE</scope>
</reference>
<dbReference type="CDD" id="cd09272">
    <property type="entry name" value="RNase_HI_RT_Ty1"/>
    <property type="match status" value="1"/>
</dbReference>
<accession>A0A0K8VG31</accession>
<dbReference type="AlphaFoldDB" id="A0A0K8VG31"/>
<sequence>MISSKFECVDKGPLQMFLGMQIQRDGDTGDISMNQSAYIDDMLQRHGMHQCRTTTTPLDAGYQVACNEKTCEQVDATAYQSAIGELMWLALTSRPDIYHSVVKLAQRNNNPHTEHLTGVKYVMRYLAATKDLKLNYHGCGQALGGYVDADWGGDMSNRRSYTGYAFFLAGGPISWKSEKQNSVALSSTEAEYMALSSAAKEA</sequence>
<name>A0A0K8VG31_BACLA</name>
<dbReference type="OrthoDB" id="437005at2759"/>
<dbReference type="PANTHER" id="PTHR11439:SF483">
    <property type="entry name" value="PEPTIDE SYNTHASE GLIP-LIKE, PUTATIVE (AFU_ORTHOLOGUE AFUA_3G12920)-RELATED"/>
    <property type="match status" value="1"/>
</dbReference>
<dbReference type="PANTHER" id="PTHR11439">
    <property type="entry name" value="GAG-POL-RELATED RETROTRANSPOSON"/>
    <property type="match status" value="1"/>
</dbReference>
<evidence type="ECO:0000313" key="1">
    <source>
        <dbReference type="EMBL" id="JAI37510.1"/>
    </source>
</evidence>
<organism evidence="1">
    <name type="scientific">Bactrocera latifrons</name>
    <name type="common">Malaysian fruit fly</name>
    <name type="synonym">Chaetodacus latifrons</name>
    <dbReference type="NCBI Taxonomy" id="174628"/>
    <lineage>
        <taxon>Eukaryota</taxon>
        <taxon>Metazoa</taxon>
        <taxon>Ecdysozoa</taxon>
        <taxon>Arthropoda</taxon>
        <taxon>Hexapoda</taxon>
        <taxon>Insecta</taxon>
        <taxon>Pterygota</taxon>
        <taxon>Neoptera</taxon>
        <taxon>Endopterygota</taxon>
        <taxon>Diptera</taxon>
        <taxon>Brachycera</taxon>
        <taxon>Muscomorpha</taxon>
        <taxon>Tephritoidea</taxon>
        <taxon>Tephritidae</taxon>
        <taxon>Bactrocera</taxon>
        <taxon>Bactrocera</taxon>
    </lineage>
</organism>
<dbReference type="EMBL" id="GDHF01014804">
    <property type="protein sequence ID" value="JAI37510.1"/>
    <property type="molecule type" value="Transcribed_RNA"/>
</dbReference>
<gene>
    <name evidence="1" type="primary">POLX_87</name>
    <name evidence="1" type="ORF">c1_g1_i2</name>
</gene>
<proteinExistence type="predicted"/>